<dbReference type="EMBL" id="JBHLYR010000006">
    <property type="protein sequence ID" value="MFB9990532.1"/>
    <property type="molecule type" value="Genomic_DNA"/>
</dbReference>
<dbReference type="InterPro" id="IPR036640">
    <property type="entry name" value="ABC1_TM_sf"/>
</dbReference>
<dbReference type="RefSeq" id="WP_380004545.1">
    <property type="nucleotide sequence ID" value="NZ_JBHLYR010000006.1"/>
</dbReference>
<feature type="domain" description="ABC transporter" evidence="9">
    <location>
        <begin position="329"/>
        <end position="550"/>
    </location>
</feature>
<feature type="transmembrane region" description="Helical" evidence="8">
    <location>
        <begin position="236"/>
        <end position="260"/>
    </location>
</feature>
<evidence type="ECO:0000256" key="1">
    <source>
        <dbReference type="ARBA" id="ARBA00004651"/>
    </source>
</evidence>
<comment type="subcellular location">
    <subcellularLocation>
        <location evidence="1">Cell membrane</location>
        <topology evidence="1">Multi-pass membrane protein</topology>
    </subcellularLocation>
</comment>
<keyword evidence="5 8" id="KW-1133">Transmembrane helix</keyword>
<evidence type="ECO:0000256" key="7">
    <source>
        <dbReference type="SAM" id="MobiDB-lite"/>
    </source>
</evidence>
<keyword evidence="2 8" id="KW-0812">Transmembrane</keyword>
<dbReference type="SUPFAM" id="SSF52540">
    <property type="entry name" value="P-loop containing nucleoside triphosphate hydrolases"/>
    <property type="match status" value="1"/>
</dbReference>
<dbReference type="InterPro" id="IPR011527">
    <property type="entry name" value="ABC1_TM_dom"/>
</dbReference>
<dbReference type="SMART" id="SM00382">
    <property type="entry name" value="AAA"/>
    <property type="match status" value="1"/>
</dbReference>
<evidence type="ECO:0000259" key="9">
    <source>
        <dbReference type="PROSITE" id="PS50893"/>
    </source>
</evidence>
<keyword evidence="3" id="KW-0547">Nucleotide-binding</keyword>
<evidence type="ECO:0000256" key="4">
    <source>
        <dbReference type="ARBA" id="ARBA00022840"/>
    </source>
</evidence>
<accession>A0ABV6AU57</accession>
<dbReference type="PROSITE" id="PS50929">
    <property type="entry name" value="ABC_TM1F"/>
    <property type="match status" value="1"/>
</dbReference>
<dbReference type="PANTHER" id="PTHR24221">
    <property type="entry name" value="ATP-BINDING CASSETTE SUB-FAMILY B"/>
    <property type="match status" value="1"/>
</dbReference>
<gene>
    <name evidence="11" type="primary">cydD</name>
    <name evidence="11" type="ORF">ACFFLM_00835</name>
</gene>
<evidence type="ECO:0000256" key="8">
    <source>
        <dbReference type="SAM" id="Phobius"/>
    </source>
</evidence>
<evidence type="ECO:0000256" key="5">
    <source>
        <dbReference type="ARBA" id="ARBA00022989"/>
    </source>
</evidence>
<reference evidence="11 12" key="1">
    <citation type="submission" date="2024-09" db="EMBL/GenBank/DDBJ databases">
        <authorList>
            <person name="Sun Q."/>
            <person name="Mori K."/>
        </authorList>
    </citation>
    <scope>NUCLEOTIDE SEQUENCE [LARGE SCALE GENOMIC DNA]</scope>
    <source>
        <strain evidence="11 12">JCM 13503</strain>
    </source>
</reference>
<dbReference type="Proteomes" id="UP001589733">
    <property type="component" value="Unassembled WGS sequence"/>
</dbReference>
<proteinExistence type="predicted"/>
<organism evidence="11 12">
    <name type="scientific">Deinococcus oregonensis</name>
    <dbReference type="NCBI Taxonomy" id="1805970"/>
    <lineage>
        <taxon>Bacteria</taxon>
        <taxon>Thermotogati</taxon>
        <taxon>Deinococcota</taxon>
        <taxon>Deinococci</taxon>
        <taxon>Deinococcales</taxon>
        <taxon>Deinococcaceae</taxon>
        <taxon>Deinococcus</taxon>
    </lineage>
</organism>
<dbReference type="Pfam" id="PF00005">
    <property type="entry name" value="ABC_tran"/>
    <property type="match status" value="1"/>
</dbReference>
<evidence type="ECO:0000259" key="10">
    <source>
        <dbReference type="PROSITE" id="PS50929"/>
    </source>
</evidence>
<evidence type="ECO:0000256" key="3">
    <source>
        <dbReference type="ARBA" id="ARBA00022741"/>
    </source>
</evidence>
<keyword evidence="4" id="KW-0067">ATP-binding</keyword>
<dbReference type="Gene3D" id="3.40.50.300">
    <property type="entry name" value="P-loop containing nucleotide triphosphate hydrolases"/>
    <property type="match status" value="1"/>
</dbReference>
<feature type="transmembrane region" description="Helical" evidence="8">
    <location>
        <begin position="44"/>
        <end position="65"/>
    </location>
</feature>
<feature type="region of interest" description="Disordered" evidence="7">
    <location>
        <begin position="530"/>
        <end position="551"/>
    </location>
</feature>
<dbReference type="PROSITE" id="PS50893">
    <property type="entry name" value="ABC_TRANSPORTER_2"/>
    <property type="match status" value="1"/>
</dbReference>
<dbReference type="InterPro" id="IPR039421">
    <property type="entry name" value="Type_1_exporter"/>
</dbReference>
<dbReference type="PANTHER" id="PTHR24221:SF590">
    <property type="entry name" value="COMPONENT LINKED WITH THE ASSEMBLY OF CYTOCHROME' TRANSPORT TRANSMEMBRANE ATP-BINDING PROTEIN ABC TRANSPORTER CYDD-RELATED"/>
    <property type="match status" value="1"/>
</dbReference>
<evidence type="ECO:0000313" key="11">
    <source>
        <dbReference type="EMBL" id="MFB9990532.1"/>
    </source>
</evidence>
<dbReference type="Gene3D" id="1.20.1560.10">
    <property type="entry name" value="ABC transporter type 1, transmembrane domain"/>
    <property type="match status" value="1"/>
</dbReference>
<feature type="domain" description="ABC transmembrane type-1" evidence="10">
    <location>
        <begin position="20"/>
        <end position="290"/>
    </location>
</feature>
<protein>
    <submittedName>
        <fullName evidence="11">Thiol reductant ABC exporter subunit CydD</fullName>
    </submittedName>
</protein>
<dbReference type="CDD" id="cd18584">
    <property type="entry name" value="ABC_6TM_AarD_CydD"/>
    <property type="match status" value="1"/>
</dbReference>
<dbReference type="InterPro" id="IPR003439">
    <property type="entry name" value="ABC_transporter-like_ATP-bd"/>
</dbReference>
<dbReference type="InterPro" id="IPR003593">
    <property type="entry name" value="AAA+_ATPase"/>
</dbReference>
<dbReference type="InterPro" id="IPR027417">
    <property type="entry name" value="P-loop_NTPase"/>
</dbReference>
<sequence length="551" mass="59406">MRPLLQLPGVRVLAMTCAGLALLSFALALTQWTLVARIVDRTVWGGWAPSALSHAFLGLAAVWLARSMVGGVREVWAARAAARVKREMRARMITQILNLGPLFVSGQRAGELTELVVEGAERLEGFVGRAVPGMVYAAVLPPLLALTVLWLDPLSGLILLLTGPLIVVLLWLVGSMADRATKAQWWTLGRLSAGFVDTLRGLPTLVVFGREQERLAALRTQDDDYRRVTLGVLRTAFLSAFVLEFGSTLSTALVAVTVGVRLFEGGLPFERAFFVLLLVPEFFGPLRALGADHHAGMEARAASEQMALLLEQAVPGQGRLPVPAGPLQIEFREVSLRYGERPALSDVTLTLRPGSRTLLVGESGAGKTSVAWLLLGFVPPTSGEVFVNGVPLSDLEPVAWRARISYVPERPYLFPGTVRDQILLGRPDATDAEVVAAAQSADAHTFISALPCGYDTEVGAEGARLSGGERLRLALARAFLRNTDLLILDEPTSQLDADSEDRIRAALERLSVGRTVLTISHRTALHAGHDQITELSGGQVRRSRQTAGERA</sequence>
<comment type="caution">
    <text evidence="11">The sequence shown here is derived from an EMBL/GenBank/DDBJ whole genome shotgun (WGS) entry which is preliminary data.</text>
</comment>
<dbReference type="SUPFAM" id="SSF90123">
    <property type="entry name" value="ABC transporter transmembrane region"/>
    <property type="match status" value="1"/>
</dbReference>
<dbReference type="InterPro" id="IPR014216">
    <property type="entry name" value="ABC_transptr_CydD"/>
</dbReference>
<dbReference type="NCBIfam" id="TIGR02857">
    <property type="entry name" value="CydD"/>
    <property type="match status" value="1"/>
</dbReference>
<evidence type="ECO:0000313" key="12">
    <source>
        <dbReference type="Proteomes" id="UP001589733"/>
    </source>
</evidence>
<keyword evidence="12" id="KW-1185">Reference proteome</keyword>
<evidence type="ECO:0000256" key="6">
    <source>
        <dbReference type="ARBA" id="ARBA00023136"/>
    </source>
</evidence>
<evidence type="ECO:0000256" key="2">
    <source>
        <dbReference type="ARBA" id="ARBA00022692"/>
    </source>
</evidence>
<feature type="transmembrane region" description="Helical" evidence="8">
    <location>
        <begin position="130"/>
        <end position="151"/>
    </location>
</feature>
<name>A0ABV6AU57_9DEIO</name>
<feature type="transmembrane region" description="Helical" evidence="8">
    <location>
        <begin position="157"/>
        <end position="174"/>
    </location>
</feature>
<dbReference type="Pfam" id="PF00664">
    <property type="entry name" value="ABC_membrane"/>
    <property type="match status" value="1"/>
</dbReference>
<keyword evidence="6 8" id="KW-0472">Membrane</keyword>